<dbReference type="InterPro" id="IPR018152">
    <property type="entry name" value="SOD_Cu/Zn_BS"/>
</dbReference>
<dbReference type="InterPro" id="IPR001424">
    <property type="entry name" value="SOD_Cu_Zn_dom"/>
</dbReference>
<keyword evidence="3" id="KW-0732">Signal</keyword>
<comment type="caution">
    <text evidence="5">The sequence shown here is derived from an EMBL/GenBank/DDBJ whole genome shotgun (WGS) entry which is preliminary data.</text>
</comment>
<dbReference type="PANTHER" id="PTHR10003">
    <property type="entry name" value="SUPEROXIDE DISMUTASE CU-ZN -RELATED"/>
    <property type="match status" value="1"/>
</dbReference>
<reference evidence="6" key="1">
    <citation type="journal article" date="2019" name="Int. J. Syst. Evol. Microbiol.">
        <title>The Global Catalogue of Microorganisms (GCM) 10K type strain sequencing project: providing services to taxonomists for standard genome sequencing and annotation.</title>
        <authorList>
            <consortium name="The Broad Institute Genomics Platform"/>
            <consortium name="The Broad Institute Genome Sequencing Center for Infectious Disease"/>
            <person name="Wu L."/>
            <person name="Ma J."/>
        </authorList>
    </citation>
    <scope>NUCLEOTIDE SEQUENCE [LARGE SCALE GENOMIC DNA]</scope>
    <source>
        <strain evidence="6">TISTR 1906</strain>
    </source>
</reference>
<organism evidence="5 6">
    <name type="scientific">Comamonas terrae</name>
    <dbReference type="NCBI Taxonomy" id="673548"/>
    <lineage>
        <taxon>Bacteria</taxon>
        <taxon>Pseudomonadati</taxon>
        <taxon>Pseudomonadota</taxon>
        <taxon>Betaproteobacteria</taxon>
        <taxon>Burkholderiales</taxon>
        <taxon>Comamonadaceae</taxon>
        <taxon>Comamonas</taxon>
    </lineage>
</organism>
<comment type="cofactor">
    <cofactor evidence="2">
        <name>Cu cation</name>
        <dbReference type="ChEBI" id="CHEBI:23378"/>
    </cofactor>
    <text evidence="2">Binds 1 copper ion per subunit.</text>
</comment>
<dbReference type="PROSITE" id="PS51257">
    <property type="entry name" value="PROKAR_LIPOPROTEIN"/>
    <property type="match status" value="1"/>
</dbReference>
<dbReference type="SUPFAM" id="SSF49329">
    <property type="entry name" value="Cu,Zn superoxide dismutase-like"/>
    <property type="match status" value="1"/>
</dbReference>
<evidence type="ECO:0000256" key="1">
    <source>
        <dbReference type="ARBA" id="ARBA00010457"/>
    </source>
</evidence>
<dbReference type="InterPro" id="IPR036423">
    <property type="entry name" value="SOD-like_Cu/Zn_dom_sf"/>
</dbReference>
<dbReference type="Pfam" id="PF00080">
    <property type="entry name" value="Sod_Cu"/>
    <property type="match status" value="1"/>
</dbReference>
<comment type="similarity">
    <text evidence="1 2">Belongs to the Cu-Zn superoxide dismutase family.</text>
</comment>
<dbReference type="RefSeq" id="WP_066478255.1">
    <property type="nucleotide sequence ID" value="NZ_BCNT01000008.1"/>
</dbReference>
<name>A0ABW5URV8_9BURK</name>
<keyword evidence="2" id="KW-0862">Zinc</keyword>
<comment type="function">
    <text evidence="2">Destroys radicals which are normally produced within the cells and which are toxic to biological systems.</text>
</comment>
<evidence type="ECO:0000256" key="3">
    <source>
        <dbReference type="SAM" id="SignalP"/>
    </source>
</evidence>
<evidence type="ECO:0000313" key="5">
    <source>
        <dbReference type="EMBL" id="MFD2755200.1"/>
    </source>
</evidence>
<keyword evidence="2" id="KW-0186">Copper</keyword>
<evidence type="ECO:0000256" key="2">
    <source>
        <dbReference type="RuleBase" id="RU000393"/>
    </source>
</evidence>
<keyword evidence="2" id="KW-0479">Metal-binding</keyword>
<comment type="cofactor">
    <cofactor evidence="2">
        <name>Zn(2+)</name>
        <dbReference type="ChEBI" id="CHEBI:29105"/>
    </cofactor>
    <text evidence="2">Binds 1 zinc ion per subunit.</text>
</comment>
<dbReference type="EC" id="1.15.1.1" evidence="2"/>
<dbReference type="Gene3D" id="2.60.40.200">
    <property type="entry name" value="Superoxide dismutase, copper/zinc binding domain"/>
    <property type="match status" value="1"/>
</dbReference>
<dbReference type="EMBL" id="JBHUMV010000006">
    <property type="protein sequence ID" value="MFD2755200.1"/>
    <property type="molecule type" value="Genomic_DNA"/>
</dbReference>
<dbReference type="PRINTS" id="PR00068">
    <property type="entry name" value="CUZNDISMTASE"/>
</dbReference>
<evidence type="ECO:0000313" key="6">
    <source>
        <dbReference type="Proteomes" id="UP001597463"/>
    </source>
</evidence>
<evidence type="ECO:0000259" key="4">
    <source>
        <dbReference type="Pfam" id="PF00080"/>
    </source>
</evidence>
<gene>
    <name evidence="5" type="ORF">ACFSW6_13970</name>
</gene>
<keyword evidence="6" id="KW-1185">Reference proteome</keyword>
<proteinExistence type="inferred from homology"/>
<feature type="signal peptide" evidence="3">
    <location>
        <begin position="1"/>
        <end position="31"/>
    </location>
</feature>
<comment type="catalytic activity">
    <reaction evidence="2">
        <text>2 superoxide + 2 H(+) = H2O2 + O2</text>
        <dbReference type="Rhea" id="RHEA:20696"/>
        <dbReference type="ChEBI" id="CHEBI:15378"/>
        <dbReference type="ChEBI" id="CHEBI:15379"/>
        <dbReference type="ChEBI" id="CHEBI:16240"/>
        <dbReference type="ChEBI" id="CHEBI:18421"/>
        <dbReference type="EC" id="1.15.1.1"/>
    </reaction>
</comment>
<accession>A0ABW5URV8</accession>
<dbReference type="InterPro" id="IPR024134">
    <property type="entry name" value="SOD_Cu/Zn_/chaperone"/>
</dbReference>
<feature type="domain" description="Superoxide dismutase copper/zinc binding" evidence="4">
    <location>
        <begin position="75"/>
        <end position="206"/>
    </location>
</feature>
<protein>
    <recommendedName>
        <fullName evidence="2">Superoxide dismutase [Cu-Zn]</fullName>
        <ecNumber evidence="2">1.15.1.1</ecNumber>
    </recommendedName>
</protein>
<sequence>MRLNPSLTSSRGASPRPLLAGLLLGSVLALAACSTSAPKPAGSASGDGMAAAPGASGGKGVQAIARLEPTKGSSVNGVVQFFPRGDGSVQVKGTVQGLAPNSVHGFHIHEKGDCSSGDGLSAGGHFNPGQQAHGKFDGAVHHAGDLPSLTADAQGTATIDFTSRSIALDRGTSGILGRGLIVHNDPDDYTTQPTGNSGARVACAVIERGA</sequence>
<feature type="chain" id="PRO_5046952280" description="Superoxide dismutase [Cu-Zn]" evidence="3">
    <location>
        <begin position="32"/>
        <end position="210"/>
    </location>
</feature>
<dbReference type="CDD" id="cd00305">
    <property type="entry name" value="Cu-Zn_Superoxide_Dismutase"/>
    <property type="match status" value="1"/>
</dbReference>
<dbReference type="PROSITE" id="PS00087">
    <property type="entry name" value="SOD_CU_ZN_1"/>
    <property type="match status" value="1"/>
</dbReference>
<keyword evidence="2" id="KW-0560">Oxidoreductase</keyword>
<dbReference type="Proteomes" id="UP001597463">
    <property type="component" value="Unassembled WGS sequence"/>
</dbReference>
<dbReference type="PROSITE" id="PS00332">
    <property type="entry name" value="SOD_CU_ZN_2"/>
    <property type="match status" value="1"/>
</dbReference>